<protein>
    <submittedName>
        <fullName evidence="1">Uncharacterized protein</fullName>
    </submittedName>
</protein>
<comment type="caution">
    <text evidence="1">The sequence shown here is derived from an EMBL/GenBank/DDBJ whole genome shotgun (WGS) entry which is preliminary data.</text>
</comment>
<proteinExistence type="predicted"/>
<dbReference type="Proteomes" id="UP000234384">
    <property type="component" value="Unassembled WGS sequence"/>
</dbReference>
<reference evidence="1 2" key="1">
    <citation type="submission" date="2017-12" db="EMBL/GenBank/DDBJ databases">
        <title>Phylogenetic diversity of female urinary microbiome.</title>
        <authorList>
            <person name="Thomas-White K."/>
            <person name="Wolfe A.J."/>
        </authorList>
    </citation>
    <scope>NUCLEOTIDE SEQUENCE [LARGE SCALE GENOMIC DNA]</scope>
    <source>
        <strain evidence="1 2">UMB0898</strain>
    </source>
</reference>
<name>A0A2I1K4X1_9LACT</name>
<sequence length="260" mass="30700">MRKNLYIHYDSVTNHVMTRGMDLKLIDFDPSFIPKAMILSDATLDFGRFDVQTNFKILRTRGEVINYFRAVEDYKTRLCAWIDFESVEAMHQLTPNEISEMLYLFHANRPLKSAFFYKLQNNYVFLTLPNGLIKVYYRHVAHFLPRFQRMICQQTQLLVEESNRFSLFRKKEVAKMPLEIAEQMAPLFVDGLKINFSQAVPIGESWRIPINIIEDELTLLTQHQLPKEHVGFITYDDATKTWLFELNEEQLSTDTEDLSR</sequence>
<evidence type="ECO:0000313" key="1">
    <source>
        <dbReference type="EMBL" id="PKY90637.1"/>
    </source>
</evidence>
<dbReference type="OrthoDB" id="8704087at2"/>
<dbReference type="RefSeq" id="WP_101953617.1">
    <property type="nucleotide sequence ID" value="NZ_PKHE01000001.1"/>
</dbReference>
<organism evidence="1 2">
    <name type="scientific">Falseniella ignava</name>
    <dbReference type="NCBI Taxonomy" id="137730"/>
    <lineage>
        <taxon>Bacteria</taxon>
        <taxon>Bacillati</taxon>
        <taxon>Bacillota</taxon>
        <taxon>Bacilli</taxon>
        <taxon>Lactobacillales</taxon>
        <taxon>Aerococcaceae</taxon>
        <taxon>Falseniella</taxon>
    </lineage>
</organism>
<gene>
    <name evidence="1" type="ORF">CYJ57_00235</name>
</gene>
<dbReference type="AlphaFoldDB" id="A0A2I1K4X1"/>
<dbReference type="EMBL" id="PKHE01000001">
    <property type="protein sequence ID" value="PKY90637.1"/>
    <property type="molecule type" value="Genomic_DNA"/>
</dbReference>
<accession>A0A2I1K4X1</accession>
<evidence type="ECO:0000313" key="2">
    <source>
        <dbReference type="Proteomes" id="UP000234384"/>
    </source>
</evidence>